<dbReference type="InterPro" id="IPR011059">
    <property type="entry name" value="Metal-dep_hydrolase_composite"/>
</dbReference>
<dbReference type="SUPFAM" id="SSF51338">
    <property type="entry name" value="Composite domain of metallo-dependent hydrolases"/>
    <property type="match status" value="1"/>
</dbReference>
<dbReference type="Pfam" id="PF01979">
    <property type="entry name" value="Amidohydro_1"/>
    <property type="match status" value="1"/>
</dbReference>
<sequence>MEIQRLAEAGLPLPKSLAVPTRDSARAFGLEKDVGTVEAGKVANLLLLNRDPLESATAYGAIDRVTLRGKALAPMALSAKSR</sequence>
<dbReference type="Gene3D" id="3.30.110.90">
    <property type="entry name" value="Amidohydrolase"/>
    <property type="match status" value="1"/>
</dbReference>
<dbReference type="EMBL" id="CP071793">
    <property type="protein sequence ID" value="QTD52453.1"/>
    <property type="molecule type" value="Genomic_DNA"/>
</dbReference>
<keyword evidence="3" id="KW-1185">Reference proteome</keyword>
<reference evidence="2" key="1">
    <citation type="submission" date="2021-03" db="EMBL/GenBank/DDBJ databases">
        <title>Acanthopleuribacteraceae sp. M133.</title>
        <authorList>
            <person name="Wang G."/>
        </authorList>
    </citation>
    <scope>NUCLEOTIDE SEQUENCE</scope>
    <source>
        <strain evidence="2">M133</strain>
    </source>
</reference>
<dbReference type="Gene3D" id="2.30.40.10">
    <property type="entry name" value="Urease, subunit C, domain 1"/>
    <property type="match status" value="1"/>
</dbReference>
<dbReference type="AlphaFoldDB" id="A0A8A4TSG7"/>
<evidence type="ECO:0000313" key="2">
    <source>
        <dbReference type="EMBL" id="QTD52453.1"/>
    </source>
</evidence>
<dbReference type="KEGG" id="scor:J3U87_08275"/>
<dbReference type="InterPro" id="IPR006680">
    <property type="entry name" value="Amidohydro-rel"/>
</dbReference>
<organism evidence="2 3">
    <name type="scientific">Sulfidibacter corallicola</name>
    <dbReference type="NCBI Taxonomy" id="2818388"/>
    <lineage>
        <taxon>Bacteria</taxon>
        <taxon>Pseudomonadati</taxon>
        <taxon>Acidobacteriota</taxon>
        <taxon>Holophagae</taxon>
        <taxon>Acanthopleuribacterales</taxon>
        <taxon>Acanthopleuribacteraceae</taxon>
        <taxon>Sulfidibacter</taxon>
    </lineage>
</organism>
<evidence type="ECO:0000313" key="3">
    <source>
        <dbReference type="Proteomes" id="UP000663929"/>
    </source>
</evidence>
<accession>A0A8A4TSG7</accession>
<evidence type="ECO:0000259" key="1">
    <source>
        <dbReference type="Pfam" id="PF01979"/>
    </source>
</evidence>
<name>A0A8A4TSG7_SULCO</name>
<dbReference type="Proteomes" id="UP000663929">
    <property type="component" value="Chromosome"/>
</dbReference>
<dbReference type="Gene3D" id="1.20.58.520">
    <property type="entry name" value="Amidohydrolase"/>
    <property type="match status" value="1"/>
</dbReference>
<dbReference type="RefSeq" id="WP_237382562.1">
    <property type="nucleotide sequence ID" value="NZ_CP071793.1"/>
</dbReference>
<protein>
    <submittedName>
        <fullName evidence="2">Amidohydrolase family protein</fullName>
    </submittedName>
</protein>
<dbReference type="GO" id="GO:0016810">
    <property type="term" value="F:hydrolase activity, acting on carbon-nitrogen (but not peptide) bonds"/>
    <property type="evidence" value="ECO:0007669"/>
    <property type="project" value="InterPro"/>
</dbReference>
<proteinExistence type="predicted"/>
<gene>
    <name evidence="2" type="ORF">J3U87_08275</name>
</gene>
<feature type="domain" description="Amidohydrolase-related" evidence="1">
    <location>
        <begin position="8"/>
        <end position="71"/>
    </location>
</feature>